<evidence type="ECO:0000256" key="1">
    <source>
        <dbReference type="SAM" id="Phobius"/>
    </source>
</evidence>
<feature type="domain" description="VanZ-like" evidence="2">
    <location>
        <begin position="8"/>
        <end position="109"/>
    </location>
</feature>
<keyword evidence="1" id="KW-0472">Membrane</keyword>
<dbReference type="EMBL" id="NIOJ01000017">
    <property type="protein sequence ID" value="PNT99536.1"/>
    <property type="molecule type" value="Genomic_DNA"/>
</dbReference>
<sequence>MPDFKLTFNLIPLKTVKEMTIFGFGIFLRQIVGNIVLFIPMGFFAPVLSKKFASFKSIIGFCIVISSGIEIIQGVINVLTQYYNRSVDIDDLILNTLGAAIGFLIFKLFKPIVHKLFPNLVCCNLTDKV</sequence>
<dbReference type="OrthoDB" id="9805025at2"/>
<dbReference type="KEGG" id="cthd:CDO33_09340"/>
<keyword evidence="1" id="KW-0812">Transmembrane</keyword>
<dbReference type="Pfam" id="PF04892">
    <property type="entry name" value="VanZ"/>
    <property type="match status" value="1"/>
</dbReference>
<feature type="transmembrane region" description="Helical" evidence="1">
    <location>
        <begin position="20"/>
        <end position="45"/>
    </location>
</feature>
<evidence type="ECO:0000313" key="3">
    <source>
        <dbReference type="EMBL" id="PNT99536.1"/>
    </source>
</evidence>
<evidence type="ECO:0000259" key="2">
    <source>
        <dbReference type="Pfam" id="PF04892"/>
    </source>
</evidence>
<organism evidence="3 4">
    <name type="scientific">Clostridium thermosuccinogenes</name>
    <dbReference type="NCBI Taxonomy" id="84032"/>
    <lineage>
        <taxon>Bacteria</taxon>
        <taxon>Bacillati</taxon>
        <taxon>Bacillota</taxon>
        <taxon>Clostridia</taxon>
        <taxon>Eubacteriales</taxon>
        <taxon>Clostridiaceae</taxon>
        <taxon>Clostridium</taxon>
    </lineage>
</organism>
<dbReference type="PANTHER" id="PTHR36834:SF1">
    <property type="entry name" value="INTEGRAL MEMBRANE PROTEIN"/>
    <property type="match status" value="1"/>
</dbReference>
<dbReference type="Proteomes" id="UP000236151">
    <property type="component" value="Unassembled WGS sequence"/>
</dbReference>
<feature type="transmembrane region" description="Helical" evidence="1">
    <location>
        <begin position="57"/>
        <end position="80"/>
    </location>
</feature>
<feature type="transmembrane region" description="Helical" evidence="1">
    <location>
        <begin position="92"/>
        <end position="109"/>
    </location>
</feature>
<dbReference type="InterPro" id="IPR006976">
    <property type="entry name" value="VanZ-like"/>
</dbReference>
<evidence type="ECO:0000313" key="4">
    <source>
        <dbReference type="Proteomes" id="UP000236151"/>
    </source>
</evidence>
<comment type="caution">
    <text evidence="3">The sequence shown here is derived from an EMBL/GenBank/DDBJ whole genome shotgun (WGS) entry which is preliminary data.</text>
</comment>
<protein>
    <recommendedName>
        <fullName evidence="2">VanZ-like domain-containing protein</fullName>
    </recommendedName>
</protein>
<keyword evidence="1" id="KW-1133">Transmembrane helix</keyword>
<dbReference type="PANTHER" id="PTHR36834">
    <property type="entry name" value="MEMBRANE PROTEIN-RELATED"/>
    <property type="match status" value="1"/>
</dbReference>
<accession>A0A2K2FL73</accession>
<dbReference type="AlphaFoldDB" id="A0A2K2FL73"/>
<keyword evidence="4" id="KW-1185">Reference proteome</keyword>
<gene>
    <name evidence="3" type="ORF">CDQ84_08100</name>
</gene>
<dbReference type="InterPro" id="IPR053150">
    <property type="entry name" value="Teicoplanin_resist-assoc"/>
</dbReference>
<reference evidence="3 4" key="1">
    <citation type="submission" date="2017-06" db="EMBL/GenBank/DDBJ databases">
        <title>Investigating the central metabolism of Clostridium thermosuccinogenes.</title>
        <authorList>
            <person name="Koendjbiharie J.G."/>
            <person name="van Kranenburg R."/>
        </authorList>
    </citation>
    <scope>NUCLEOTIDE SEQUENCE [LARGE SCALE GENOMIC DNA]</scope>
    <source>
        <strain evidence="3 4">DSM 5806</strain>
    </source>
</reference>
<proteinExistence type="predicted"/>
<name>A0A2K2FL73_9CLOT</name>